<accession>A0A6A5YIE1</accession>
<evidence type="ECO:0000313" key="3">
    <source>
        <dbReference type="Proteomes" id="UP000799770"/>
    </source>
</evidence>
<proteinExistence type="predicted"/>
<feature type="region of interest" description="Disordered" evidence="1">
    <location>
        <begin position="92"/>
        <end position="124"/>
    </location>
</feature>
<dbReference type="Proteomes" id="UP000799770">
    <property type="component" value="Unassembled WGS sequence"/>
</dbReference>
<name>A0A6A5YIE1_9PLEO</name>
<sequence>MLPKPLTLGNLSNWSSKLLLSTATREPPAIPPKPAHIDRMSFHGITFNFMEDIVQQRGFLDDGSSPAAVHRPVFLFARNDASIRTCYPEGASNAAGNGPNPGTDAPHGPSSINPGADCRDPGGYRGDYTQGNPFPVYVSAQFCVDQWRIDYTLYYVHDGNLNAGHIHDWEGVSVVFRKDPAATDNEDWWRAHGVIFRVHGDHFFYNWQEIYTVSGLRDVRDDKFANAKNHVKVYVGEYSHASHRRKCDVGCASLTNVGAPSADREYRSSDWYRLPDVKDLFLYSVIPQSWCEDDAPWKNVDADNENPWKDKSNPWSNKLNTCVWNVTPGKKSGRW</sequence>
<reference evidence="2" key="1">
    <citation type="journal article" date="2020" name="Stud. Mycol.">
        <title>101 Dothideomycetes genomes: a test case for predicting lifestyles and emergence of pathogens.</title>
        <authorList>
            <person name="Haridas S."/>
            <person name="Albert R."/>
            <person name="Binder M."/>
            <person name="Bloem J."/>
            <person name="Labutti K."/>
            <person name="Salamov A."/>
            <person name="Andreopoulos B."/>
            <person name="Baker S."/>
            <person name="Barry K."/>
            <person name="Bills G."/>
            <person name="Bluhm B."/>
            <person name="Cannon C."/>
            <person name="Castanera R."/>
            <person name="Culley D."/>
            <person name="Daum C."/>
            <person name="Ezra D."/>
            <person name="Gonzalez J."/>
            <person name="Henrissat B."/>
            <person name="Kuo A."/>
            <person name="Liang C."/>
            <person name="Lipzen A."/>
            <person name="Lutzoni F."/>
            <person name="Magnuson J."/>
            <person name="Mondo S."/>
            <person name="Nolan M."/>
            <person name="Ohm R."/>
            <person name="Pangilinan J."/>
            <person name="Park H.-J."/>
            <person name="Ramirez L."/>
            <person name="Alfaro M."/>
            <person name="Sun H."/>
            <person name="Tritt A."/>
            <person name="Yoshinaga Y."/>
            <person name="Zwiers L.-H."/>
            <person name="Turgeon B."/>
            <person name="Goodwin S."/>
            <person name="Spatafora J."/>
            <person name="Crous P."/>
            <person name="Grigoriev I."/>
        </authorList>
    </citation>
    <scope>NUCLEOTIDE SEQUENCE</scope>
    <source>
        <strain evidence="2">CBS 627.86</strain>
    </source>
</reference>
<organism evidence="2 3">
    <name type="scientific">Lophiotrema nucula</name>
    <dbReference type="NCBI Taxonomy" id="690887"/>
    <lineage>
        <taxon>Eukaryota</taxon>
        <taxon>Fungi</taxon>
        <taxon>Dikarya</taxon>
        <taxon>Ascomycota</taxon>
        <taxon>Pezizomycotina</taxon>
        <taxon>Dothideomycetes</taxon>
        <taxon>Pleosporomycetidae</taxon>
        <taxon>Pleosporales</taxon>
        <taxon>Lophiotremataceae</taxon>
        <taxon>Lophiotrema</taxon>
    </lineage>
</organism>
<evidence type="ECO:0000256" key="1">
    <source>
        <dbReference type="SAM" id="MobiDB-lite"/>
    </source>
</evidence>
<keyword evidence="3" id="KW-1185">Reference proteome</keyword>
<evidence type="ECO:0000313" key="2">
    <source>
        <dbReference type="EMBL" id="KAF2106743.1"/>
    </source>
</evidence>
<protein>
    <recommendedName>
        <fullName evidence="4">Necrosis inducing protein-domain-containing protein</fullName>
    </recommendedName>
</protein>
<dbReference type="OrthoDB" id="3794793at2759"/>
<evidence type="ECO:0008006" key="4">
    <source>
        <dbReference type="Google" id="ProtNLM"/>
    </source>
</evidence>
<dbReference type="EMBL" id="ML977360">
    <property type="protein sequence ID" value="KAF2106743.1"/>
    <property type="molecule type" value="Genomic_DNA"/>
</dbReference>
<gene>
    <name evidence="2" type="ORF">BDV96DRAFT_607212</name>
</gene>
<dbReference type="AlphaFoldDB" id="A0A6A5YIE1"/>